<sequence length="203" mass="22669">MTEIVAFSQREQTFFKPEKMDRAPCESHRIENCVICYVKKMVACAQRLPSAVIIPRKHLDADKDPNAEISALEQGTESSSDTDSDSEPEKPIQRGTTNPAKLATGPEAGSSRTLNRDKGKKNPRKRGKQDSVWFQKVNIEDEPALAEARKRYEEQGAIPKKLYRTFGASSQENAATAKNEEQPGPSYSKTDDEKLQELQAKEA</sequence>
<feature type="region of interest" description="Disordered" evidence="1">
    <location>
        <begin position="64"/>
        <end position="134"/>
    </location>
</feature>
<comment type="caution">
    <text evidence="2">The sequence shown here is derived from an EMBL/GenBank/DDBJ whole genome shotgun (WGS) entry which is preliminary data.</text>
</comment>
<gene>
    <name evidence="2" type="ORF">CLODIP_2_CD11558</name>
</gene>
<name>A0A8S1DFD4_9INSE</name>
<feature type="region of interest" description="Disordered" evidence="1">
    <location>
        <begin position="169"/>
        <end position="203"/>
    </location>
</feature>
<reference evidence="2 3" key="1">
    <citation type="submission" date="2020-04" db="EMBL/GenBank/DDBJ databases">
        <authorList>
            <person name="Alioto T."/>
            <person name="Alioto T."/>
            <person name="Gomez Garrido J."/>
        </authorList>
    </citation>
    <scope>NUCLEOTIDE SEQUENCE [LARGE SCALE GENOMIC DNA]</scope>
</reference>
<dbReference type="Proteomes" id="UP000494165">
    <property type="component" value="Unassembled WGS sequence"/>
</dbReference>
<evidence type="ECO:0000256" key="1">
    <source>
        <dbReference type="SAM" id="MobiDB-lite"/>
    </source>
</evidence>
<organism evidence="2 3">
    <name type="scientific">Cloeon dipterum</name>
    <dbReference type="NCBI Taxonomy" id="197152"/>
    <lineage>
        <taxon>Eukaryota</taxon>
        <taxon>Metazoa</taxon>
        <taxon>Ecdysozoa</taxon>
        <taxon>Arthropoda</taxon>
        <taxon>Hexapoda</taxon>
        <taxon>Insecta</taxon>
        <taxon>Pterygota</taxon>
        <taxon>Palaeoptera</taxon>
        <taxon>Ephemeroptera</taxon>
        <taxon>Pisciforma</taxon>
        <taxon>Baetidae</taxon>
        <taxon>Cloeon</taxon>
    </lineage>
</organism>
<proteinExistence type="predicted"/>
<feature type="compositionally biased region" description="Basic and acidic residues" evidence="1">
    <location>
        <begin position="189"/>
        <end position="203"/>
    </location>
</feature>
<accession>A0A8S1DFD4</accession>
<feature type="compositionally biased region" description="Basic residues" evidence="1">
    <location>
        <begin position="118"/>
        <end position="127"/>
    </location>
</feature>
<evidence type="ECO:0000313" key="2">
    <source>
        <dbReference type="EMBL" id="CAB3379806.1"/>
    </source>
</evidence>
<dbReference type="EMBL" id="CADEPI010000195">
    <property type="protein sequence ID" value="CAB3379806.1"/>
    <property type="molecule type" value="Genomic_DNA"/>
</dbReference>
<dbReference type="AlphaFoldDB" id="A0A8S1DFD4"/>
<protein>
    <submittedName>
        <fullName evidence="2">Uncharacterized protein</fullName>
    </submittedName>
</protein>
<evidence type="ECO:0000313" key="3">
    <source>
        <dbReference type="Proteomes" id="UP000494165"/>
    </source>
</evidence>
<keyword evidence="3" id="KW-1185">Reference proteome</keyword>